<sequence>MTKNNKENKNNKVSKPFTGRYSEKEFASIIKGCKFVDVKNFNVSFDSYEDDKTGDIIETSVFEGNMKIYKTKRHPKPIEVPPPSDDDKKPTDLSNEIKFIKDTLGIILSDMKEMKHDISVLKDDMVEVKSDIKILKEKVTVLENDVSILKKDVSEHSKILQDHSKILQDHSKILQDHSKILQDLQFN</sequence>
<gene>
    <name evidence="3" type="ordered locus">MYPE7490</name>
</gene>
<keyword evidence="4" id="KW-1185">Reference proteome</keyword>
<evidence type="ECO:0000256" key="1">
    <source>
        <dbReference type="SAM" id="Coils"/>
    </source>
</evidence>
<accession>Q8EV18</accession>
<dbReference type="InParanoid" id="Q8EV18"/>
<dbReference type="Proteomes" id="UP000002522">
    <property type="component" value="Chromosome"/>
</dbReference>
<evidence type="ECO:0000313" key="4">
    <source>
        <dbReference type="Proteomes" id="UP000002522"/>
    </source>
</evidence>
<feature type="region of interest" description="Disordered" evidence="2">
    <location>
        <begin position="73"/>
        <end position="92"/>
    </location>
</feature>
<evidence type="ECO:0000313" key="3">
    <source>
        <dbReference type="EMBL" id="BAC44543.1"/>
    </source>
</evidence>
<dbReference type="RefSeq" id="WP_011077572.1">
    <property type="nucleotide sequence ID" value="NC_004432.1"/>
</dbReference>
<dbReference type="HOGENOM" id="CLU_128157_0_0_14"/>
<evidence type="ECO:0008006" key="5">
    <source>
        <dbReference type="Google" id="ProtNLM"/>
    </source>
</evidence>
<reference evidence="3 4" key="1">
    <citation type="journal article" date="2002" name="Nucleic Acids Res.">
        <title>The complete genomic sequence of Mycoplasma penetrans, an intracellular bacterial pathogen in humans.</title>
        <authorList>
            <person name="Sasaki Y."/>
            <person name="Ishikawa J."/>
            <person name="Yamashita A."/>
            <person name="Oshima K."/>
            <person name="Kenri T."/>
            <person name="Furuya K."/>
            <person name="Yoshino C."/>
            <person name="Horino A."/>
            <person name="Shiba T."/>
            <person name="Sasaki T."/>
            <person name="Hattori M."/>
        </authorList>
    </citation>
    <scope>NUCLEOTIDE SEQUENCE [LARGE SCALE GENOMIC DNA]</scope>
    <source>
        <strain evidence="3 4">HF-2</strain>
    </source>
</reference>
<keyword evidence="1" id="KW-0175">Coiled coil</keyword>
<dbReference type="EMBL" id="BA000026">
    <property type="protein sequence ID" value="BAC44543.1"/>
    <property type="molecule type" value="Genomic_DNA"/>
</dbReference>
<dbReference type="Gene3D" id="1.20.5.170">
    <property type="match status" value="1"/>
</dbReference>
<dbReference type="STRING" id="272633.gene:10731872"/>
<dbReference type="AlphaFoldDB" id="Q8EV18"/>
<dbReference type="KEGG" id="mpe:MYPE7490"/>
<evidence type="ECO:0000256" key="2">
    <source>
        <dbReference type="SAM" id="MobiDB-lite"/>
    </source>
</evidence>
<proteinExistence type="predicted"/>
<name>Q8EV18_MALP2</name>
<organism evidence="3 4">
    <name type="scientific">Malacoplasma penetrans (strain HF-2)</name>
    <name type="common">Mycoplasma penetrans</name>
    <dbReference type="NCBI Taxonomy" id="272633"/>
    <lineage>
        <taxon>Bacteria</taxon>
        <taxon>Bacillati</taxon>
        <taxon>Mycoplasmatota</taxon>
        <taxon>Mycoplasmoidales</taxon>
        <taxon>Mycoplasmoidaceae</taxon>
        <taxon>Malacoplasma</taxon>
    </lineage>
</organism>
<feature type="coiled-coil region" evidence="1">
    <location>
        <begin position="118"/>
        <end position="152"/>
    </location>
</feature>
<protein>
    <recommendedName>
        <fullName evidence="5">DUF16 domain-containing protein</fullName>
    </recommendedName>
</protein>